<proteinExistence type="predicted"/>
<dbReference type="PROSITE" id="PS50206">
    <property type="entry name" value="RHODANESE_3"/>
    <property type="match status" value="1"/>
</dbReference>
<name>A0A917YH89_9RHOB</name>
<dbReference type="OrthoDB" id="9807812at2"/>
<dbReference type="InterPro" id="IPR001763">
    <property type="entry name" value="Rhodanese-like_dom"/>
</dbReference>
<dbReference type="InterPro" id="IPR050229">
    <property type="entry name" value="GlpE_sulfurtransferase"/>
</dbReference>
<dbReference type="Proteomes" id="UP000598196">
    <property type="component" value="Unassembled WGS sequence"/>
</dbReference>
<dbReference type="SUPFAM" id="SSF52821">
    <property type="entry name" value="Rhodanese/Cell cycle control phosphatase"/>
    <property type="match status" value="1"/>
</dbReference>
<dbReference type="SMART" id="SM00450">
    <property type="entry name" value="RHOD"/>
    <property type="match status" value="1"/>
</dbReference>
<sequence>MFSFLRPASPKVKRIAPAEAVARAERGELTILDVRELSELKTSGKARGAVHVPLATVPIRMKPGMGEVPEGVTLDRPICLYCAAGGRSGRAAEVLLGLGYTEVYNLGGFGDWLAGGGKTEKI</sequence>
<dbReference type="RefSeq" id="WP_146285702.1">
    <property type="nucleotide sequence ID" value="NZ_BMLP01000001.1"/>
</dbReference>
<gene>
    <name evidence="2" type="ORF">GCM10010991_05140</name>
</gene>
<dbReference type="Pfam" id="PF00581">
    <property type="entry name" value="Rhodanese"/>
    <property type="match status" value="1"/>
</dbReference>
<dbReference type="AlphaFoldDB" id="A0A917YH89"/>
<protein>
    <submittedName>
        <fullName evidence="2">Rhodanese-like domain-containing protein</fullName>
    </submittedName>
</protein>
<organism evidence="2 3">
    <name type="scientific">Gemmobacter aquaticus</name>
    <dbReference type="NCBI Taxonomy" id="490185"/>
    <lineage>
        <taxon>Bacteria</taxon>
        <taxon>Pseudomonadati</taxon>
        <taxon>Pseudomonadota</taxon>
        <taxon>Alphaproteobacteria</taxon>
        <taxon>Rhodobacterales</taxon>
        <taxon>Paracoccaceae</taxon>
        <taxon>Gemmobacter</taxon>
    </lineage>
</organism>
<dbReference type="PANTHER" id="PTHR43031">
    <property type="entry name" value="FAD-DEPENDENT OXIDOREDUCTASE"/>
    <property type="match status" value="1"/>
</dbReference>
<dbReference type="InterPro" id="IPR036873">
    <property type="entry name" value="Rhodanese-like_dom_sf"/>
</dbReference>
<evidence type="ECO:0000313" key="2">
    <source>
        <dbReference type="EMBL" id="GGO25467.1"/>
    </source>
</evidence>
<keyword evidence="3" id="KW-1185">Reference proteome</keyword>
<accession>A0A917YH89</accession>
<reference evidence="2 3" key="1">
    <citation type="journal article" date="2014" name="Int. J. Syst. Evol. Microbiol.">
        <title>Complete genome sequence of Corynebacterium casei LMG S-19264T (=DSM 44701T), isolated from a smear-ripened cheese.</title>
        <authorList>
            <consortium name="US DOE Joint Genome Institute (JGI-PGF)"/>
            <person name="Walter F."/>
            <person name="Albersmeier A."/>
            <person name="Kalinowski J."/>
            <person name="Ruckert C."/>
        </authorList>
    </citation>
    <scope>NUCLEOTIDE SEQUENCE [LARGE SCALE GENOMIC DNA]</scope>
    <source>
        <strain evidence="2 3">CGMCC 1.7029</strain>
    </source>
</reference>
<dbReference type="Gene3D" id="3.40.250.10">
    <property type="entry name" value="Rhodanese-like domain"/>
    <property type="match status" value="1"/>
</dbReference>
<evidence type="ECO:0000313" key="3">
    <source>
        <dbReference type="Proteomes" id="UP000598196"/>
    </source>
</evidence>
<dbReference type="EMBL" id="BMLP01000001">
    <property type="protein sequence ID" value="GGO25467.1"/>
    <property type="molecule type" value="Genomic_DNA"/>
</dbReference>
<feature type="domain" description="Rhodanese" evidence="1">
    <location>
        <begin position="25"/>
        <end position="121"/>
    </location>
</feature>
<comment type="caution">
    <text evidence="2">The sequence shown here is derived from an EMBL/GenBank/DDBJ whole genome shotgun (WGS) entry which is preliminary data.</text>
</comment>
<dbReference type="PANTHER" id="PTHR43031:SF1">
    <property type="entry name" value="PYRIDINE NUCLEOTIDE-DISULPHIDE OXIDOREDUCTASE"/>
    <property type="match status" value="1"/>
</dbReference>
<evidence type="ECO:0000259" key="1">
    <source>
        <dbReference type="PROSITE" id="PS50206"/>
    </source>
</evidence>